<organism evidence="1 2">
    <name type="scientific">Cotonvirus japonicus</name>
    <dbReference type="NCBI Taxonomy" id="2811091"/>
    <lineage>
        <taxon>Viruses</taxon>
        <taxon>Varidnaviria</taxon>
        <taxon>Bamfordvirae</taxon>
        <taxon>Nucleocytoviricota</taxon>
        <taxon>Megaviricetes</taxon>
        <taxon>Imitervirales</taxon>
        <taxon>Mimiviridae</taxon>
        <taxon>Megamimivirinae</taxon>
        <taxon>Cotonvirus</taxon>
        <taxon>Cotonvirus japonicum</taxon>
    </lineage>
</organism>
<evidence type="ECO:0000313" key="2">
    <source>
        <dbReference type="Proteomes" id="UP001321479"/>
    </source>
</evidence>
<evidence type="ECO:0000313" key="1">
    <source>
        <dbReference type="EMBL" id="BCS83599.1"/>
    </source>
</evidence>
<accession>A0ABM7NTZ4</accession>
<sequence length="311" mass="36857">MDYFRAQHLAWWSNGSFSNNKPLYEAINSGDTQEIRSVLNKYKQWQSLAKRVKSDNLILFDDPNCYLEEIMRWRNLDTMKEFMDDDIDLQINDDDIKNFMTRCHTSKCDEKLYALLNYRNIRERCQENPELMDKNIELIVDHYSDYYDVDKIKSIQNKFGPVKISSKSVEKIIDVNPTKYQCEKRLDILKKFSSNFSVDYDDVYLHNCKCSNVLSFLLEKQEIKSNINAGKDTWPNKSPLLSAKYRYYMTYRNDTQREQALQAFECIKILESHGAKTLLEGETSNVEKLFKTYGSVQKEPYEMSGPNYTWF</sequence>
<proteinExistence type="predicted"/>
<name>A0ABM7NTZ4_9VIRU</name>
<dbReference type="Proteomes" id="UP001321479">
    <property type="component" value="Segment"/>
</dbReference>
<dbReference type="EMBL" id="AP024483">
    <property type="protein sequence ID" value="BCS83599.1"/>
    <property type="molecule type" value="Genomic_DNA"/>
</dbReference>
<dbReference type="GeneID" id="80558804"/>
<protein>
    <submittedName>
        <fullName evidence="1">Uncharacterized protein</fullName>
    </submittedName>
</protein>
<keyword evidence="2" id="KW-1185">Reference proteome</keyword>
<dbReference type="RefSeq" id="YP_010842207.1">
    <property type="nucleotide sequence ID" value="NC_079139.1"/>
</dbReference>
<reference evidence="1 2" key="1">
    <citation type="submission" date="2021-02" db="EMBL/GenBank/DDBJ databases">
        <title>Cotonvirus japonicus, which uses Golgi apparatus of host cells for its virion factory, phylogenetically links tailed tupanvirus and icosahedral mimivirus.</title>
        <authorList>
            <person name="Takahashi H."/>
            <person name="Fukaya S."/>
            <person name="Song C."/>
            <person name="Murata K."/>
            <person name="Takemura M."/>
        </authorList>
    </citation>
    <scope>NUCLEOTIDE SEQUENCE [LARGE SCALE GENOMIC DNA]</scope>
</reference>